<proteinExistence type="predicted"/>
<name>A0A9X2J0M2_9NOCA</name>
<dbReference type="Proteomes" id="UP001139157">
    <property type="component" value="Unassembled WGS sequence"/>
</dbReference>
<reference evidence="1" key="1">
    <citation type="submission" date="2022-06" db="EMBL/GenBank/DDBJ databases">
        <title>Novel species in genus nocardia.</title>
        <authorList>
            <person name="Li F."/>
        </authorList>
    </citation>
    <scope>NUCLEOTIDE SEQUENCE</scope>
    <source>
        <strain evidence="1">CDC141</strain>
    </source>
</reference>
<comment type="caution">
    <text evidence="1">The sequence shown here is derived from an EMBL/GenBank/DDBJ whole genome shotgun (WGS) entry which is preliminary data.</text>
</comment>
<protein>
    <submittedName>
        <fullName evidence="1">Uncharacterized protein</fullName>
    </submittedName>
</protein>
<gene>
    <name evidence="1" type="ORF">NDR86_35085</name>
</gene>
<evidence type="ECO:0000313" key="2">
    <source>
        <dbReference type="Proteomes" id="UP001139157"/>
    </source>
</evidence>
<dbReference type="AlphaFoldDB" id="A0A9X2J0M2"/>
<keyword evidence="2" id="KW-1185">Reference proteome</keyword>
<dbReference type="RefSeq" id="WP_251918273.1">
    <property type="nucleotide sequence ID" value="NZ_JAMRXG010000026.1"/>
</dbReference>
<sequence>MVTTTAEGVAAEIERRFPAQVAAQRAADRSVVRCGGWSNIEEEQWPRAVREVVGPAVTVPDLDVHTDVAYIDASDLGSFADGVRVTGVLVSVWGSGTAERTGEPDVGSGLPVVESEGWVRALLGPDWAEQGYFFRCSGGEFDHIHYAVVLVDREGRVLPAPEDFFFPAIPGGWGIATVPEGTGQVAVRSLRRDEHGRPAPETVVASTPPESLRWQVELTGNGPDDIQAGARALLKELRPKGAIGHDVRLVSVRLDGQDAVIGFERRTTGTYSEQRVTVPTDLDLSTPTDFFRRTIPRLPYVPRDAQDWAGEIRMVLRELCATGYLGWDYDHPEPGRVE</sequence>
<evidence type="ECO:0000313" key="1">
    <source>
        <dbReference type="EMBL" id="MCM6778718.1"/>
    </source>
</evidence>
<dbReference type="EMBL" id="JAMRXG010000026">
    <property type="protein sequence ID" value="MCM6778718.1"/>
    <property type="molecule type" value="Genomic_DNA"/>
</dbReference>
<organism evidence="1 2">
    <name type="scientific">Nocardia pulmonis</name>
    <dbReference type="NCBI Taxonomy" id="2951408"/>
    <lineage>
        <taxon>Bacteria</taxon>
        <taxon>Bacillati</taxon>
        <taxon>Actinomycetota</taxon>
        <taxon>Actinomycetes</taxon>
        <taxon>Mycobacteriales</taxon>
        <taxon>Nocardiaceae</taxon>
        <taxon>Nocardia</taxon>
    </lineage>
</organism>
<accession>A0A9X2J0M2</accession>